<accession>R7QR86</accession>
<dbReference type="OrthoDB" id="10480319at2759"/>
<organism evidence="1 2">
    <name type="scientific">Chondrus crispus</name>
    <name type="common">Carrageen Irish moss</name>
    <name type="synonym">Polymorpha crispa</name>
    <dbReference type="NCBI Taxonomy" id="2769"/>
    <lineage>
        <taxon>Eukaryota</taxon>
        <taxon>Rhodophyta</taxon>
        <taxon>Florideophyceae</taxon>
        <taxon>Rhodymeniophycidae</taxon>
        <taxon>Gigartinales</taxon>
        <taxon>Gigartinaceae</taxon>
        <taxon>Chondrus</taxon>
    </lineage>
</organism>
<dbReference type="RefSeq" id="XP_005710572.1">
    <property type="nucleotide sequence ID" value="XM_005710515.1"/>
</dbReference>
<name>R7QR86_CHOCR</name>
<dbReference type="Gramene" id="CDF40278">
    <property type="protein sequence ID" value="CDF40278"/>
    <property type="gene ID" value="CHC_T00010164001"/>
</dbReference>
<reference evidence="2" key="1">
    <citation type="journal article" date="2013" name="Proc. Natl. Acad. Sci. U.S.A.">
        <title>Genome structure and metabolic features in the red seaweed Chondrus crispus shed light on evolution of the Archaeplastida.</title>
        <authorList>
            <person name="Collen J."/>
            <person name="Porcel B."/>
            <person name="Carre W."/>
            <person name="Ball S.G."/>
            <person name="Chaparro C."/>
            <person name="Tonon T."/>
            <person name="Barbeyron T."/>
            <person name="Michel G."/>
            <person name="Noel B."/>
            <person name="Valentin K."/>
            <person name="Elias M."/>
            <person name="Artiguenave F."/>
            <person name="Arun A."/>
            <person name="Aury J.M."/>
            <person name="Barbosa-Neto J.F."/>
            <person name="Bothwell J.H."/>
            <person name="Bouget F.Y."/>
            <person name="Brillet L."/>
            <person name="Cabello-Hurtado F."/>
            <person name="Capella-Gutierrez S."/>
            <person name="Charrier B."/>
            <person name="Cladiere L."/>
            <person name="Cock J.M."/>
            <person name="Coelho S.M."/>
            <person name="Colleoni C."/>
            <person name="Czjzek M."/>
            <person name="Da Silva C."/>
            <person name="Delage L."/>
            <person name="Denoeud F."/>
            <person name="Deschamps P."/>
            <person name="Dittami S.M."/>
            <person name="Gabaldon T."/>
            <person name="Gachon C.M."/>
            <person name="Groisillier A."/>
            <person name="Herve C."/>
            <person name="Jabbari K."/>
            <person name="Katinka M."/>
            <person name="Kloareg B."/>
            <person name="Kowalczyk N."/>
            <person name="Labadie K."/>
            <person name="Leblanc C."/>
            <person name="Lopez P.J."/>
            <person name="McLachlan D.H."/>
            <person name="Meslet-Cladiere L."/>
            <person name="Moustafa A."/>
            <person name="Nehr Z."/>
            <person name="Nyvall Collen P."/>
            <person name="Panaud O."/>
            <person name="Partensky F."/>
            <person name="Poulain J."/>
            <person name="Rensing S.A."/>
            <person name="Rousvoal S."/>
            <person name="Samson G."/>
            <person name="Symeonidi A."/>
            <person name="Weissenbach J."/>
            <person name="Zambounis A."/>
            <person name="Wincker P."/>
            <person name="Boyen C."/>
        </authorList>
    </citation>
    <scope>NUCLEOTIDE SEQUENCE [LARGE SCALE GENOMIC DNA]</scope>
    <source>
        <strain evidence="2">cv. Stackhouse</strain>
    </source>
</reference>
<dbReference type="KEGG" id="ccp:CHC_T00010164001"/>
<proteinExistence type="predicted"/>
<dbReference type="GeneID" id="17318285"/>
<dbReference type="AlphaFoldDB" id="R7QR86"/>
<evidence type="ECO:0000313" key="2">
    <source>
        <dbReference type="Proteomes" id="UP000012073"/>
    </source>
</evidence>
<evidence type="ECO:0000313" key="1">
    <source>
        <dbReference type="EMBL" id="CDF40278.1"/>
    </source>
</evidence>
<protein>
    <submittedName>
        <fullName evidence="1">Uncharacterized protein</fullName>
    </submittedName>
</protein>
<sequence>MLLMYLDLIASGMNEDLAKGFYEEVRCLSRANINPAPQQNIWEVCFSYDYSEMVGDLLSQYINKDFNLLQSSLDTSERTGVNSTTRFFSASSAAGRRPTYFMSMFGDGRNFRMYSSREEQLMEKSCCETCASTRYFVNVQKNECLKNPFGKHCCHVACKSLGRLKVGVSSSIAYCCPRCRPQACKA</sequence>
<dbReference type="EMBL" id="HG002154">
    <property type="protein sequence ID" value="CDF40278.1"/>
    <property type="molecule type" value="Genomic_DNA"/>
</dbReference>
<dbReference type="Proteomes" id="UP000012073">
    <property type="component" value="Unassembled WGS sequence"/>
</dbReference>
<gene>
    <name evidence="1" type="ORF">CHC_T00010164001</name>
</gene>
<keyword evidence="2" id="KW-1185">Reference proteome</keyword>